<gene>
    <name evidence="2" type="ORF">GOSPT_088_00130</name>
</gene>
<name>H5U2Z1_9ACTN</name>
<sequence>MVALDPGHNPVRIDGFDPVTGASQIDYPNGAEDADVFAVATRVRERLQRSGYRVVMLKTSVTESVTYRQRVGRAVAAHARVAISIHTSPGANAVFVQRVGLYREGTAADGTTLRITYRSGATAAASQRYGQAIADARTRAEGLPVMVTNNDFGGRAPLWTGNIPMIALMSDRVPWVYNEFGLDSAGGSTPLPSSWLARYAQGIAYGVQTALPVDGRGCAG</sequence>
<dbReference type="AlphaFoldDB" id="H5U2Z1"/>
<dbReference type="Gene3D" id="3.40.630.40">
    <property type="entry name" value="Zn-dependent exopeptidases"/>
    <property type="match status" value="1"/>
</dbReference>
<feature type="domain" description="MurNAc-LAA" evidence="1">
    <location>
        <begin position="2"/>
        <end position="138"/>
    </location>
</feature>
<evidence type="ECO:0000313" key="3">
    <source>
        <dbReference type="Proteomes" id="UP000005845"/>
    </source>
</evidence>
<evidence type="ECO:0000313" key="2">
    <source>
        <dbReference type="EMBL" id="GAB40099.1"/>
    </source>
</evidence>
<dbReference type="eggNOG" id="ENOG5031VTR">
    <property type="taxonomic scope" value="Bacteria"/>
</dbReference>
<reference evidence="2 3" key="1">
    <citation type="submission" date="2012-02" db="EMBL/GenBank/DDBJ databases">
        <title>Whole genome shotgun sequence of Gordonia sputi NBRC 100414.</title>
        <authorList>
            <person name="Yoshida I."/>
            <person name="Hosoyama A."/>
            <person name="Tsuchikane K."/>
            <person name="Katsumata H."/>
            <person name="Yamazaki S."/>
            <person name="Fujita N."/>
        </authorList>
    </citation>
    <scope>NUCLEOTIDE SEQUENCE [LARGE SCALE GENOMIC DNA]</scope>
    <source>
        <strain evidence="2 3">NBRC 100414</strain>
    </source>
</reference>
<dbReference type="Pfam" id="PF01520">
    <property type="entry name" value="Amidase_3"/>
    <property type="match status" value="1"/>
</dbReference>
<dbReference type="EMBL" id="BAFC01000086">
    <property type="protein sequence ID" value="GAB40099.1"/>
    <property type="molecule type" value="Genomic_DNA"/>
</dbReference>
<comment type="caution">
    <text evidence="2">The sequence shown here is derived from an EMBL/GenBank/DDBJ whole genome shotgun (WGS) entry which is preliminary data.</text>
</comment>
<dbReference type="SUPFAM" id="SSF53187">
    <property type="entry name" value="Zn-dependent exopeptidases"/>
    <property type="match status" value="1"/>
</dbReference>
<evidence type="ECO:0000259" key="1">
    <source>
        <dbReference type="Pfam" id="PF01520"/>
    </source>
</evidence>
<accession>H5U2Z1</accession>
<dbReference type="InterPro" id="IPR002508">
    <property type="entry name" value="MurNAc-LAA_cat"/>
</dbReference>
<dbReference type="GO" id="GO:0009253">
    <property type="term" value="P:peptidoglycan catabolic process"/>
    <property type="evidence" value="ECO:0007669"/>
    <property type="project" value="InterPro"/>
</dbReference>
<organism evidence="2 3">
    <name type="scientific">Gordonia sputi NBRC 100414</name>
    <dbReference type="NCBI Taxonomy" id="1089453"/>
    <lineage>
        <taxon>Bacteria</taxon>
        <taxon>Bacillati</taxon>
        <taxon>Actinomycetota</taxon>
        <taxon>Actinomycetes</taxon>
        <taxon>Mycobacteriales</taxon>
        <taxon>Gordoniaceae</taxon>
        <taxon>Gordonia</taxon>
    </lineage>
</organism>
<protein>
    <recommendedName>
        <fullName evidence="1">MurNAc-LAA domain-containing protein</fullName>
    </recommendedName>
</protein>
<proteinExistence type="predicted"/>
<dbReference type="GO" id="GO:0008745">
    <property type="term" value="F:N-acetylmuramoyl-L-alanine amidase activity"/>
    <property type="evidence" value="ECO:0007669"/>
    <property type="project" value="InterPro"/>
</dbReference>
<dbReference type="Proteomes" id="UP000005845">
    <property type="component" value="Unassembled WGS sequence"/>
</dbReference>
<keyword evidence="3" id="KW-1185">Reference proteome</keyword>